<dbReference type="EMBL" id="SBII01000007">
    <property type="protein sequence ID" value="RWW99939.1"/>
    <property type="molecule type" value="Genomic_DNA"/>
</dbReference>
<feature type="signal peptide" evidence="2">
    <location>
        <begin position="1"/>
        <end position="21"/>
    </location>
</feature>
<evidence type="ECO:0000313" key="5">
    <source>
        <dbReference type="Proteomes" id="UP000287527"/>
    </source>
</evidence>
<dbReference type="Proteomes" id="UP000287527">
    <property type="component" value="Unassembled WGS sequence"/>
</dbReference>
<name>A0A3S3U2B3_9FLAO</name>
<dbReference type="NCBIfam" id="TIGR04183">
    <property type="entry name" value="Por_Secre_tail"/>
    <property type="match status" value="1"/>
</dbReference>
<dbReference type="RefSeq" id="WP_128389898.1">
    <property type="nucleotide sequence ID" value="NZ_SBII01000007.1"/>
</dbReference>
<sequence>MNVKITILIFLSLGCITFCNAQQGFTAGGGDAQSNSFSVGQIDYESGANLVGSIHQGVQHSFEIFEIEEIEIRGDFSAVVSPNPTVSTINLHIENIDLRPLSFHLFDMNGRVLENKLIKKNDTVISMEDYASATYILRVNTGTTTLKTFKIIKKAP</sequence>
<dbReference type="AlphaFoldDB" id="A0A3S3U2B3"/>
<dbReference type="Pfam" id="PF18962">
    <property type="entry name" value="Por_Secre_tail"/>
    <property type="match status" value="1"/>
</dbReference>
<evidence type="ECO:0000256" key="2">
    <source>
        <dbReference type="SAM" id="SignalP"/>
    </source>
</evidence>
<gene>
    <name evidence="4" type="ORF">EPI11_10355</name>
</gene>
<comment type="caution">
    <text evidence="4">The sequence shown here is derived from an EMBL/GenBank/DDBJ whole genome shotgun (WGS) entry which is preliminary data.</text>
</comment>
<dbReference type="InterPro" id="IPR026444">
    <property type="entry name" value="Secre_tail"/>
</dbReference>
<proteinExistence type="predicted"/>
<accession>A0A3S3U2B3</accession>
<evidence type="ECO:0000256" key="1">
    <source>
        <dbReference type="ARBA" id="ARBA00022729"/>
    </source>
</evidence>
<feature type="domain" description="Secretion system C-terminal sorting" evidence="3">
    <location>
        <begin position="81"/>
        <end position="149"/>
    </location>
</feature>
<organism evidence="4 5">
    <name type="scientific">Flavobacterium cerinum</name>
    <dbReference type="NCBI Taxonomy" id="2502784"/>
    <lineage>
        <taxon>Bacteria</taxon>
        <taxon>Pseudomonadati</taxon>
        <taxon>Bacteroidota</taxon>
        <taxon>Flavobacteriia</taxon>
        <taxon>Flavobacteriales</taxon>
        <taxon>Flavobacteriaceae</taxon>
        <taxon>Flavobacterium</taxon>
    </lineage>
</organism>
<evidence type="ECO:0000259" key="3">
    <source>
        <dbReference type="Pfam" id="PF18962"/>
    </source>
</evidence>
<dbReference type="PROSITE" id="PS51257">
    <property type="entry name" value="PROKAR_LIPOPROTEIN"/>
    <property type="match status" value="1"/>
</dbReference>
<feature type="chain" id="PRO_5018704420" evidence="2">
    <location>
        <begin position="22"/>
        <end position="156"/>
    </location>
</feature>
<reference evidence="4 5" key="1">
    <citation type="submission" date="2019-01" db="EMBL/GenBank/DDBJ databases">
        <title>Flavobacterium sp. nov.,isolated from freshwater.</title>
        <authorList>
            <person name="Zhang R."/>
            <person name="Du Z.-J."/>
        </authorList>
    </citation>
    <scope>NUCLEOTIDE SEQUENCE [LARGE SCALE GENOMIC DNA]</scope>
    <source>
        <strain evidence="4 5">1E403</strain>
    </source>
</reference>
<keyword evidence="5" id="KW-1185">Reference proteome</keyword>
<evidence type="ECO:0000313" key="4">
    <source>
        <dbReference type="EMBL" id="RWW99939.1"/>
    </source>
</evidence>
<dbReference type="OrthoDB" id="1352409at2"/>
<keyword evidence="1 2" id="KW-0732">Signal</keyword>
<protein>
    <submittedName>
        <fullName evidence="4">T9SS type A sorting domain-containing protein</fullName>
    </submittedName>
</protein>